<dbReference type="GO" id="GO:0003735">
    <property type="term" value="F:structural constituent of ribosome"/>
    <property type="evidence" value="ECO:0007669"/>
    <property type="project" value="InterPro"/>
</dbReference>
<organism evidence="5 6">
    <name type="scientific">Ophiostoma piceae (strain UAMH 11346)</name>
    <name type="common">Sap stain fungus</name>
    <dbReference type="NCBI Taxonomy" id="1262450"/>
    <lineage>
        <taxon>Eukaryota</taxon>
        <taxon>Fungi</taxon>
        <taxon>Dikarya</taxon>
        <taxon>Ascomycota</taxon>
        <taxon>Pezizomycotina</taxon>
        <taxon>Sordariomycetes</taxon>
        <taxon>Sordariomycetidae</taxon>
        <taxon>Ophiostomatales</taxon>
        <taxon>Ophiostomataceae</taxon>
        <taxon>Ophiostoma</taxon>
    </lineage>
</organism>
<sequence>MEFQRLARSALAGLSQTSTTTTSTTTMTSLTKTMAPLARPPLSSSFSSSPFRFQSARFLSTTALRYGPPPQSWPPARAPAGTNGAAAASPNSSQAAEPKVSPTASLNKRYASDKPAQWATWSSNDFNQRNSQHGRGAGQGQGAAANGSSFDKYNEMNSLEFNQKSRELPFPLKPEAGKTTYVSNRTDVASAFRLCNVTLSLNRTRNYWNKQRFHERPGLRRKRLATQTWRRKFRTCMVTTVKRVKDLARQGW</sequence>
<reference evidence="5 6" key="1">
    <citation type="journal article" date="2013" name="BMC Genomics">
        <title>The genome and transcriptome of the pine saprophyte Ophiostoma piceae, and a comparison with the bark beetle-associated pine pathogen Grosmannia clavigera.</title>
        <authorList>
            <person name="Haridas S."/>
            <person name="Wang Y."/>
            <person name="Lim L."/>
            <person name="Massoumi Alamouti S."/>
            <person name="Jackman S."/>
            <person name="Docking R."/>
            <person name="Robertson G."/>
            <person name="Birol I."/>
            <person name="Bohlmann J."/>
            <person name="Breuil C."/>
        </authorList>
    </citation>
    <scope>NUCLEOTIDE SEQUENCE [LARGE SCALE GENOMIC DNA]</scope>
    <source>
        <strain evidence="5 6">UAMH 11346</strain>
    </source>
</reference>
<evidence type="ECO:0000313" key="5">
    <source>
        <dbReference type="EMBL" id="EPE06495.1"/>
    </source>
</evidence>
<dbReference type="EMBL" id="KE148153">
    <property type="protein sequence ID" value="EPE06495.1"/>
    <property type="molecule type" value="Genomic_DNA"/>
</dbReference>
<comment type="similarity">
    <text evidence="1">Belongs to the bacterial ribosomal protein bS21 family.</text>
</comment>
<dbReference type="GO" id="GO:0006412">
    <property type="term" value="P:translation"/>
    <property type="evidence" value="ECO:0007669"/>
    <property type="project" value="InterPro"/>
</dbReference>
<dbReference type="Proteomes" id="UP000016923">
    <property type="component" value="Unassembled WGS sequence"/>
</dbReference>
<dbReference type="GO" id="GO:0005840">
    <property type="term" value="C:ribosome"/>
    <property type="evidence" value="ECO:0007669"/>
    <property type="project" value="UniProtKB-KW"/>
</dbReference>
<feature type="region of interest" description="Disordered" evidence="4">
    <location>
        <begin position="7"/>
        <end position="29"/>
    </location>
</feature>
<dbReference type="InterPro" id="IPR052837">
    <property type="entry name" value="Mitoribosomal_bS21"/>
</dbReference>
<dbReference type="PANTHER" id="PTHR41237">
    <property type="entry name" value="37S RIBOSOMAL PROTEIN MRP21, MITOCHONDRIAL"/>
    <property type="match status" value="1"/>
</dbReference>
<evidence type="ECO:0000313" key="6">
    <source>
        <dbReference type="Proteomes" id="UP000016923"/>
    </source>
</evidence>
<dbReference type="Pfam" id="PF01165">
    <property type="entry name" value="Ribosomal_S21"/>
    <property type="match status" value="1"/>
</dbReference>
<evidence type="ECO:0000256" key="2">
    <source>
        <dbReference type="ARBA" id="ARBA00022980"/>
    </source>
</evidence>
<dbReference type="VEuPathDB" id="FungiDB:F503_02623"/>
<evidence type="ECO:0000256" key="4">
    <source>
        <dbReference type="SAM" id="MobiDB-lite"/>
    </source>
</evidence>
<name>S3CZT3_OPHP1</name>
<dbReference type="HOGENOM" id="CLU_1103084_0_0_1"/>
<gene>
    <name evidence="5" type="ORF">F503_02623</name>
</gene>
<feature type="compositionally biased region" description="Low complexity" evidence="4">
    <location>
        <begin position="15"/>
        <end position="29"/>
    </location>
</feature>
<dbReference type="OMA" id="QKFHIRR"/>
<feature type="region of interest" description="Disordered" evidence="4">
    <location>
        <begin position="64"/>
        <end position="151"/>
    </location>
</feature>
<accession>S3CZT3</accession>
<feature type="compositionally biased region" description="Low complexity" evidence="4">
    <location>
        <begin position="78"/>
        <end position="98"/>
    </location>
</feature>
<keyword evidence="2 5" id="KW-0689">Ribosomal protein</keyword>
<proteinExistence type="inferred from homology"/>
<dbReference type="AlphaFoldDB" id="S3CZT3"/>
<evidence type="ECO:0000256" key="1">
    <source>
        <dbReference type="ARBA" id="ARBA00006640"/>
    </source>
</evidence>
<dbReference type="eggNOG" id="ENOG502SYGP">
    <property type="taxonomic scope" value="Eukaryota"/>
</dbReference>
<keyword evidence="3" id="KW-0687">Ribonucleoprotein</keyword>
<keyword evidence="6" id="KW-1185">Reference proteome</keyword>
<evidence type="ECO:0000256" key="3">
    <source>
        <dbReference type="ARBA" id="ARBA00023274"/>
    </source>
</evidence>
<dbReference type="PANTHER" id="PTHR41237:SF1">
    <property type="entry name" value="SMALL RIBOSOMAL SUBUNIT PROTEIN BS21M"/>
    <property type="match status" value="1"/>
</dbReference>
<dbReference type="STRING" id="1262450.S3CZT3"/>
<dbReference type="GO" id="GO:1990904">
    <property type="term" value="C:ribonucleoprotein complex"/>
    <property type="evidence" value="ECO:0007669"/>
    <property type="project" value="UniProtKB-KW"/>
</dbReference>
<feature type="compositionally biased region" description="Pro residues" evidence="4">
    <location>
        <begin position="67"/>
        <end position="77"/>
    </location>
</feature>
<feature type="compositionally biased region" description="Polar residues" evidence="4">
    <location>
        <begin position="119"/>
        <end position="133"/>
    </location>
</feature>
<dbReference type="OrthoDB" id="2501249at2759"/>
<protein>
    <submittedName>
        <fullName evidence="5">Ribosomal protein s21</fullName>
    </submittedName>
</protein>
<dbReference type="InterPro" id="IPR001911">
    <property type="entry name" value="Ribosomal_bS21"/>
</dbReference>